<evidence type="ECO:0000259" key="5">
    <source>
        <dbReference type="PROSITE" id="PS51089"/>
    </source>
</evidence>
<dbReference type="SMART" id="SM00326">
    <property type="entry name" value="SH3"/>
    <property type="match status" value="1"/>
</dbReference>
<dbReference type="SUPFAM" id="SSF47050">
    <property type="entry name" value="VHP, Villin headpiece domain"/>
    <property type="match status" value="1"/>
</dbReference>
<feature type="domain" description="HP" evidence="5">
    <location>
        <begin position="329"/>
        <end position="401"/>
    </location>
</feature>
<keyword evidence="1 2" id="KW-0728">SH3 domain</keyword>
<dbReference type="Gene3D" id="1.10.950.10">
    <property type="entry name" value="Villin headpiece domain"/>
    <property type="match status" value="1"/>
</dbReference>
<feature type="region of interest" description="Disordered" evidence="3">
    <location>
        <begin position="273"/>
        <end position="301"/>
    </location>
</feature>
<dbReference type="GO" id="GO:0003779">
    <property type="term" value="F:actin binding"/>
    <property type="evidence" value="ECO:0007669"/>
    <property type="project" value="InterPro"/>
</dbReference>
<dbReference type="SUPFAM" id="SSF50044">
    <property type="entry name" value="SH3-domain"/>
    <property type="match status" value="1"/>
</dbReference>
<reference evidence="6 7" key="1">
    <citation type="journal article" date="2013" name="Curr. Biol.">
        <title>The Genome of the Foraminiferan Reticulomyxa filosa.</title>
        <authorList>
            <person name="Glockner G."/>
            <person name="Hulsmann N."/>
            <person name="Schleicher M."/>
            <person name="Noegel A.A."/>
            <person name="Eichinger L."/>
            <person name="Gallinger C."/>
            <person name="Pawlowski J."/>
            <person name="Sierra R."/>
            <person name="Euteneuer U."/>
            <person name="Pillet L."/>
            <person name="Moustafa A."/>
            <person name="Platzer M."/>
            <person name="Groth M."/>
            <person name="Szafranski K."/>
            <person name="Schliwa M."/>
        </authorList>
    </citation>
    <scope>NUCLEOTIDE SEQUENCE [LARGE SCALE GENOMIC DNA]</scope>
</reference>
<dbReference type="InterPro" id="IPR003128">
    <property type="entry name" value="Villin_headpiece"/>
</dbReference>
<evidence type="ECO:0000256" key="2">
    <source>
        <dbReference type="PROSITE-ProRule" id="PRU00192"/>
    </source>
</evidence>
<evidence type="ECO:0000256" key="3">
    <source>
        <dbReference type="SAM" id="MobiDB-lite"/>
    </source>
</evidence>
<dbReference type="Proteomes" id="UP000023152">
    <property type="component" value="Unassembled WGS sequence"/>
</dbReference>
<evidence type="ECO:0000256" key="1">
    <source>
        <dbReference type="ARBA" id="ARBA00022443"/>
    </source>
</evidence>
<dbReference type="PRINTS" id="PR00452">
    <property type="entry name" value="SH3DOMAIN"/>
</dbReference>
<evidence type="ECO:0000313" key="7">
    <source>
        <dbReference type="Proteomes" id="UP000023152"/>
    </source>
</evidence>
<dbReference type="PANTHER" id="PTHR14206:SF7">
    <property type="entry name" value="INSULIN RECEPTOR SUBSTRATE 53 KDA, ISOFORM A"/>
    <property type="match status" value="1"/>
</dbReference>
<feature type="non-terminal residue" evidence="6">
    <location>
        <position position="1"/>
    </location>
</feature>
<dbReference type="GO" id="GO:0005654">
    <property type="term" value="C:nucleoplasm"/>
    <property type="evidence" value="ECO:0007669"/>
    <property type="project" value="TreeGrafter"/>
</dbReference>
<dbReference type="AlphaFoldDB" id="X6P111"/>
<dbReference type="Pfam" id="PF02209">
    <property type="entry name" value="VHP"/>
    <property type="match status" value="1"/>
</dbReference>
<feature type="domain" description="SH3" evidence="4">
    <location>
        <begin position="187"/>
        <end position="248"/>
    </location>
</feature>
<dbReference type="Pfam" id="PF00018">
    <property type="entry name" value="SH3_1"/>
    <property type="match status" value="1"/>
</dbReference>
<dbReference type="GO" id="GO:0030838">
    <property type="term" value="P:positive regulation of actin filament polymerization"/>
    <property type="evidence" value="ECO:0007669"/>
    <property type="project" value="TreeGrafter"/>
</dbReference>
<dbReference type="Gene3D" id="2.30.30.40">
    <property type="entry name" value="SH3 Domains"/>
    <property type="match status" value="1"/>
</dbReference>
<evidence type="ECO:0000259" key="4">
    <source>
        <dbReference type="PROSITE" id="PS50002"/>
    </source>
</evidence>
<dbReference type="InterPro" id="IPR036886">
    <property type="entry name" value="Villin_headpiece_dom_sf"/>
</dbReference>
<dbReference type="PROSITE" id="PS51089">
    <property type="entry name" value="HP"/>
    <property type="match status" value="1"/>
</dbReference>
<name>X6P111_RETFI</name>
<evidence type="ECO:0000313" key="6">
    <source>
        <dbReference type="EMBL" id="ETO31886.1"/>
    </source>
</evidence>
<organism evidence="6 7">
    <name type="scientific">Reticulomyxa filosa</name>
    <dbReference type="NCBI Taxonomy" id="46433"/>
    <lineage>
        <taxon>Eukaryota</taxon>
        <taxon>Sar</taxon>
        <taxon>Rhizaria</taxon>
        <taxon>Retaria</taxon>
        <taxon>Foraminifera</taxon>
        <taxon>Monothalamids</taxon>
        <taxon>Reticulomyxidae</taxon>
        <taxon>Reticulomyxa</taxon>
    </lineage>
</organism>
<dbReference type="InterPro" id="IPR001452">
    <property type="entry name" value="SH3_domain"/>
</dbReference>
<dbReference type="EMBL" id="ASPP01004633">
    <property type="protein sequence ID" value="ETO31886.1"/>
    <property type="molecule type" value="Genomic_DNA"/>
</dbReference>
<keyword evidence="7" id="KW-1185">Reference proteome</keyword>
<dbReference type="OrthoDB" id="28894at2759"/>
<dbReference type="SMART" id="SM00153">
    <property type="entry name" value="VHP"/>
    <property type="match status" value="1"/>
</dbReference>
<dbReference type="CDD" id="cd00174">
    <property type="entry name" value="SH3"/>
    <property type="match status" value="1"/>
</dbReference>
<dbReference type="GO" id="GO:0005829">
    <property type="term" value="C:cytosol"/>
    <property type="evidence" value="ECO:0007669"/>
    <property type="project" value="TreeGrafter"/>
</dbReference>
<dbReference type="PROSITE" id="PS50002">
    <property type="entry name" value="SH3"/>
    <property type="match status" value="1"/>
</dbReference>
<accession>X6P111</accession>
<proteinExistence type="predicted"/>
<feature type="compositionally biased region" description="Acidic residues" evidence="3">
    <location>
        <begin position="38"/>
        <end position="47"/>
    </location>
</feature>
<dbReference type="InterPro" id="IPR027681">
    <property type="entry name" value="IRSp53/IRTKS/Pinkbar"/>
</dbReference>
<dbReference type="InterPro" id="IPR036028">
    <property type="entry name" value="SH3-like_dom_sf"/>
</dbReference>
<protein>
    <recommendedName>
        <fullName evidence="8">SH3 domain-containing protein</fullName>
    </recommendedName>
</protein>
<dbReference type="GO" id="GO:0051764">
    <property type="term" value="P:actin crosslink formation"/>
    <property type="evidence" value="ECO:0007669"/>
    <property type="project" value="TreeGrafter"/>
</dbReference>
<feature type="region of interest" description="Disordered" evidence="3">
    <location>
        <begin position="20"/>
        <end position="47"/>
    </location>
</feature>
<dbReference type="PANTHER" id="PTHR14206">
    <property type="entry name" value="BRAIN-SPECIFIC ANGIOGENESIS INHIBITOR 1-ASSOCIATED PROTEIN 2"/>
    <property type="match status" value="1"/>
</dbReference>
<gene>
    <name evidence="6" type="ORF">RFI_05231</name>
</gene>
<comment type="caution">
    <text evidence="6">The sequence shown here is derived from an EMBL/GenBank/DDBJ whole genome shotgun (WGS) entry which is preliminary data.</text>
</comment>
<sequence length="401" mass="45747">ICIYVYICLCGTHKSTKANETKKKQMNGMENMEPITSDVDENESSDNEYQTEENTLHKIACYVDVEVGIEHIFDSFGRGVGSYVLVPNPHNNDSQYCVSLVVHTKRGLQTFAIALVNKKEGVYFRLSSHKSKDFADFNQMIFFLSTKENLLFTYPIPRVHVQDKTGLSTCLSLSTGESAANSSPTGNDGDMLVALFDFKESKERELEFEMGDQIRLIRKDNSGWWLGKLDKTGDIGWFPSEFTAPITVPTSNRNCASFTSEIHSCVSQQASYSSSSSTSNTAPSLTLASHSSRPSDRNPNRDLKIFKSIESNLLSPSSDPRHGASTFIDRNYYVISYHDLKNKNFDETIDKQHLELRYFEYNRQMYLSDLEFQELFQCSRREFSALPVWRQKQRKKALELF</sequence>
<feature type="compositionally biased region" description="Low complexity" evidence="3">
    <location>
        <begin position="273"/>
        <end position="289"/>
    </location>
</feature>
<evidence type="ECO:0008006" key="8">
    <source>
        <dbReference type="Google" id="ProtNLM"/>
    </source>
</evidence>
<dbReference type="GO" id="GO:0051017">
    <property type="term" value="P:actin filament bundle assembly"/>
    <property type="evidence" value="ECO:0007669"/>
    <property type="project" value="TreeGrafter"/>
</dbReference>